<keyword evidence="3" id="KW-1185">Reference proteome</keyword>
<gene>
    <name evidence="2" type="ORF">ILEXP_LOCUS42691</name>
</gene>
<evidence type="ECO:0000256" key="1">
    <source>
        <dbReference type="SAM" id="Phobius"/>
    </source>
</evidence>
<sequence length="98" mass="11215">MQFVYKTLKCVIRLLVFIDVCFQMCHMLMLFVSQDILKRRVLLCKAAVEWILGILMLSKSLPSCSGLEVQAKAVILSGVYIATDMSKMSKMDNKLRHE</sequence>
<dbReference type="EMBL" id="CAUOFW020006129">
    <property type="protein sequence ID" value="CAK9172988.1"/>
    <property type="molecule type" value="Genomic_DNA"/>
</dbReference>
<comment type="caution">
    <text evidence="2">The sequence shown here is derived from an EMBL/GenBank/DDBJ whole genome shotgun (WGS) entry which is preliminary data.</text>
</comment>
<name>A0ABC8TU22_9AQUA</name>
<accession>A0ABC8TU22</accession>
<feature type="non-terminal residue" evidence="2">
    <location>
        <position position="98"/>
    </location>
</feature>
<evidence type="ECO:0000313" key="2">
    <source>
        <dbReference type="EMBL" id="CAK9172988.1"/>
    </source>
</evidence>
<feature type="transmembrane region" description="Helical" evidence="1">
    <location>
        <begin position="12"/>
        <end position="32"/>
    </location>
</feature>
<keyword evidence="1" id="KW-1133">Transmembrane helix</keyword>
<reference evidence="2 3" key="1">
    <citation type="submission" date="2024-02" db="EMBL/GenBank/DDBJ databases">
        <authorList>
            <person name="Vignale AGUSTIN F."/>
            <person name="Sosa J E."/>
            <person name="Modenutti C."/>
        </authorList>
    </citation>
    <scope>NUCLEOTIDE SEQUENCE [LARGE SCALE GENOMIC DNA]</scope>
</reference>
<organism evidence="2 3">
    <name type="scientific">Ilex paraguariensis</name>
    <name type="common">yerba mate</name>
    <dbReference type="NCBI Taxonomy" id="185542"/>
    <lineage>
        <taxon>Eukaryota</taxon>
        <taxon>Viridiplantae</taxon>
        <taxon>Streptophyta</taxon>
        <taxon>Embryophyta</taxon>
        <taxon>Tracheophyta</taxon>
        <taxon>Spermatophyta</taxon>
        <taxon>Magnoliopsida</taxon>
        <taxon>eudicotyledons</taxon>
        <taxon>Gunneridae</taxon>
        <taxon>Pentapetalae</taxon>
        <taxon>asterids</taxon>
        <taxon>campanulids</taxon>
        <taxon>Aquifoliales</taxon>
        <taxon>Aquifoliaceae</taxon>
        <taxon>Ilex</taxon>
    </lineage>
</organism>
<dbReference type="AlphaFoldDB" id="A0ABC8TU22"/>
<proteinExistence type="predicted"/>
<evidence type="ECO:0000313" key="3">
    <source>
        <dbReference type="Proteomes" id="UP001642360"/>
    </source>
</evidence>
<keyword evidence="1" id="KW-0472">Membrane</keyword>
<protein>
    <submittedName>
        <fullName evidence="2">Uncharacterized protein</fullName>
    </submittedName>
</protein>
<keyword evidence="1" id="KW-0812">Transmembrane</keyword>
<dbReference type="Proteomes" id="UP001642360">
    <property type="component" value="Unassembled WGS sequence"/>
</dbReference>